<keyword evidence="4" id="KW-0479">Metal-binding</keyword>
<evidence type="ECO:0000313" key="13">
    <source>
        <dbReference type="EMBL" id="KAK8870721.1"/>
    </source>
</evidence>
<keyword evidence="11" id="KW-0808">Transferase</keyword>
<dbReference type="Gene3D" id="2.130.10.10">
    <property type="entry name" value="YVTN repeat-like/Quinoprotein amine dehydrogenase"/>
    <property type="match status" value="2"/>
</dbReference>
<dbReference type="SUPFAM" id="SSF57850">
    <property type="entry name" value="RING/U-box"/>
    <property type="match status" value="1"/>
</dbReference>
<dbReference type="SMART" id="SM00504">
    <property type="entry name" value="Ubox"/>
    <property type="match status" value="1"/>
</dbReference>
<comment type="subcellular location">
    <subcellularLocation>
        <location evidence="11">Nucleus</location>
    </subcellularLocation>
</comment>
<dbReference type="InterPro" id="IPR015943">
    <property type="entry name" value="WD40/YVTN_repeat-like_dom_sf"/>
</dbReference>
<evidence type="ECO:0000256" key="8">
    <source>
        <dbReference type="ARBA" id="ARBA00022833"/>
    </source>
</evidence>
<dbReference type="InterPro" id="IPR013915">
    <property type="entry name" value="Prp19_cc"/>
</dbReference>
<dbReference type="Pfam" id="PF11789">
    <property type="entry name" value="zf-Nse"/>
    <property type="match status" value="1"/>
</dbReference>
<reference evidence="13 14" key="1">
    <citation type="submission" date="2024-04" db="EMBL/GenBank/DDBJ databases">
        <title>Tritrichomonas musculus Genome.</title>
        <authorList>
            <person name="Alves-Ferreira E."/>
            <person name="Grigg M."/>
            <person name="Lorenzi H."/>
            <person name="Galac M."/>
        </authorList>
    </citation>
    <scope>NUCLEOTIDE SEQUENCE [LARGE SCALE GENOMIC DNA]</scope>
    <source>
        <strain evidence="13 14">EAF2021</strain>
    </source>
</reference>
<evidence type="ECO:0000313" key="14">
    <source>
        <dbReference type="Proteomes" id="UP001470230"/>
    </source>
</evidence>
<dbReference type="InterPro" id="IPR038959">
    <property type="entry name" value="Prp19"/>
</dbReference>
<proteinExistence type="inferred from homology"/>
<name>A0ABR2IYM8_9EUKA</name>
<evidence type="ECO:0000256" key="7">
    <source>
        <dbReference type="ARBA" id="ARBA00022771"/>
    </source>
</evidence>
<dbReference type="InterPro" id="IPR004181">
    <property type="entry name" value="Znf_MIZ"/>
</dbReference>
<dbReference type="InterPro" id="IPR003613">
    <property type="entry name" value="Ubox_domain"/>
</dbReference>
<keyword evidence="3 11" id="KW-0507">mRNA processing</keyword>
<keyword evidence="2" id="KW-0853">WD repeat</keyword>
<organism evidence="13 14">
    <name type="scientific">Tritrichomonas musculus</name>
    <dbReference type="NCBI Taxonomy" id="1915356"/>
    <lineage>
        <taxon>Eukaryota</taxon>
        <taxon>Metamonada</taxon>
        <taxon>Parabasalia</taxon>
        <taxon>Tritrichomonadida</taxon>
        <taxon>Tritrichomonadidae</taxon>
        <taxon>Tritrichomonas</taxon>
    </lineage>
</organism>
<dbReference type="SUPFAM" id="SSF50978">
    <property type="entry name" value="WD40 repeat-like"/>
    <property type="match status" value="1"/>
</dbReference>
<evidence type="ECO:0000256" key="3">
    <source>
        <dbReference type="ARBA" id="ARBA00022664"/>
    </source>
</evidence>
<keyword evidence="11" id="KW-0539">Nucleus</keyword>
<keyword evidence="11" id="KW-0833">Ubl conjugation pathway</keyword>
<dbReference type="EMBL" id="JAPFFF010000014">
    <property type="protein sequence ID" value="KAK8870721.1"/>
    <property type="molecule type" value="Genomic_DNA"/>
</dbReference>
<evidence type="ECO:0000256" key="1">
    <source>
        <dbReference type="ARBA" id="ARBA00006388"/>
    </source>
</evidence>
<evidence type="ECO:0000256" key="11">
    <source>
        <dbReference type="RuleBase" id="RU367101"/>
    </source>
</evidence>
<dbReference type="InterPro" id="IPR013083">
    <property type="entry name" value="Znf_RING/FYVE/PHD"/>
</dbReference>
<keyword evidence="5 11" id="KW-0747">Spliceosome</keyword>
<comment type="pathway">
    <text evidence="11">Protein modification; protein ubiquitination.</text>
</comment>
<evidence type="ECO:0000259" key="12">
    <source>
        <dbReference type="SMART" id="SM00504"/>
    </source>
</evidence>
<dbReference type="PANTHER" id="PTHR43995:SF1">
    <property type="entry name" value="PRE-MRNA-PROCESSING FACTOR 19"/>
    <property type="match status" value="1"/>
</dbReference>
<evidence type="ECO:0000256" key="4">
    <source>
        <dbReference type="ARBA" id="ARBA00022723"/>
    </source>
</evidence>
<comment type="caution">
    <text evidence="13">The sequence shown here is derived from an EMBL/GenBank/DDBJ whole genome shotgun (WGS) entry which is preliminary data.</text>
</comment>
<dbReference type="EC" id="2.3.2.27" evidence="11"/>
<dbReference type="Pfam" id="PF08606">
    <property type="entry name" value="Prp19"/>
    <property type="match status" value="1"/>
</dbReference>
<sequence length="492" mass="54397">MLTCELSGQVVVHPVITSCHHVFERKLIEDYISNSGSCPKCNSPLTTQDLYDINITPLDTYPATIRAPSFSSLLSSLQNEWDSVQEELFNLRSKLASTQRELAQALYENDAAKRVIARLLSEKGIAIPTNIANASIPQNQNSGAKQQSNLATYFRKEAKIISKRNKGKESQYANDSISIFNAFTQFGISRQERILNGESTLSAIDRYPHSEILIGADNGLVLGIDPRHGMSHEYASFDNRVVSIASNARYTHFIAADRNGNIKICAIASEVNNNNSSNLALNEIRISTQRPISSALFHPKEEHVIVCYEDGVIEIFVINDSNPEHSSLDSFLTFDTEVPITMAEIHSDGLYIVTANNSSNKLYVFDVANKRLASEFYMPSEITSIALPRNNSRFMAAGCSSCARIWDLTTLATVAEIPINCTNLEFDSTGFIIAIITEDGTQCKFVRLNESGQVDSETHSIDINNSSKIGKFSSNGNYFAMIGDHDCINFIS</sequence>
<protein>
    <recommendedName>
        <fullName evidence="11">Pre-mRNA-processing factor 19</fullName>
        <ecNumber evidence="11">2.3.2.27</ecNumber>
    </recommendedName>
</protein>
<comment type="function">
    <text evidence="11">Ubiquitin-protein ligase which is mainly involved pre-mRNA splicing and DNA repair. Required for pre-mRNA splicing as component of the spliceosome.</text>
</comment>
<evidence type="ECO:0000256" key="5">
    <source>
        <dbReference type="ARBA" id="ARBA00022728"/>
    </source>
</evidence>
<dbReference type="Gene3D" id="3.30.40.10">
    <property type="entry name" value="Zinc/RING finger domain, C3HC4 (zinc finger)"/>
    <property type="match status" value="1"/>
</dbReference>
<comment type="subunit">
    <text evidence="11">Homotetramer.</text>
</comment>
<dbReference type="InterPro" id="IPR036322">
    <property type="entry name" value="WD40_repeat_dom_sf"/>
</dbReference>
<evidence type="ECO:0000256" key="10">
    <source>
        <dbReference type="ARBA" id="ARBA00023204"/>
    </source>
</evidence>
<keyword evidence="10 11" id="KW-0234">DNA repair</keyword>
<dbReference type="InterPro" id="IPR001680">
    <property type="entry name" value="WD40_rpt"/>
</dbReference>
<keyword evidence="8" id="KW-0862">Zinc</keyword>
<dbReference type="PANTHER" id="PTHR43995">
    <property type="entry name" value="PRE-MRNA-PROCESSING FACTOR 19"/>
    <property type="match status" value="1"/>
</dbReference>
<comment type="similarity">
    <text evidence="1 11">Belongs to the WD repeat PRP19 family.</text>
</comment>
<keyword evidence="14" id="KW-1185">Reference proteome</keyword>
<evidence type="ECO:0000256" key="2">
    <source>
        <dbReference type="ARBA" id="ARBA00022574"/>
    </source>
</evidence>
<accession>A0ABR2IYM8</accession>
<feature type="domain" description="U-box" evidence="12">
    <location>
        <begin position="1"/>
        <end position="67"/>
    </location>
</feature>
<evidence type="ECO:0000256" key="9">
    <source>
        <dbReference type="ARBA" id="ARBA00023187"/>
    </source>
</evidence>
<keyword evidence="7" id="KW-0863">Zinc-finger</keyword>
<evidence type="ECO:0000256" key="6">
    <source>
        <dbReference type="ARBA" id="ARBA00022763"/>
    </source>
</evidence>
<gene>
    <name evidence="13" type="ORF">M9Y10_008608</name>
</gene>
<keyword evidence="9 11" id="KW-0508">mRNA splicing</keyword>
<comment type="catalytic activity">
    <reaction evidence="11">
        <text>S-ubiquitinyl-[E2 ubiquitin-conjugating enzyme]-L-cysteine + [acceptor protein]-L-lysine = [E2 ubiquitin-conjugating enzyme]-L-cysteine + N(6)-ubiquitinyl-[acceptor protein]-L-lysine.</text>
        <dbReference type="EC" id="2.3.2.27"/>
    </reaction>
</comment>
<keyword evidence="6 11" id="KW-0227">DNA damage</keyword>
<dbReference type="Proteomes" id="UP001470230">
    <property type="component" value="Unassembled WGS sequence"/>
</dbReference>
<dbReference type="SMART" id="SM00320">
    <property type="entry name" value="WD40"/>
    <property type="match status" value="4"/>
</dbReference>